<dbReference type="eggNOG" id="COG1739">
    <property type="taxonomic scope" value="Bacteria"/>
</dbReference>
<dbReference type="GO" id="GO:0006446">
    <property type="term" value="P:regulation of translational initiation"/>
    <property type="evidence" value="ECO:0007669"/>
    <property type="project" value="TreeGrafter"/>
</dbReference>
<dbReference type="PANTHER" id="PTHR16301">
    <property type="entry name" value="IMPACT-RELATED"/>
    <property type="match status" value="1"/>
</dbReference>
<dbReference type="InterPro" id="IPR020568">
    <property type="entry name" value="Ribosomal_Su5_D2-typ_SF"/>
</dbReference>
<dbReference type="InterPro" id="IPR001498">
    <property type="entry name" value="Impact_N"/>
</dbReference>
<dbReference type="SUPFAM" id="SSF54211">
    <property type="entry name" value="Ribosomal protein S5 domain 2-like"/>
    <property type="match status" value="1"/>
</dbReference>
<dbReference type="HOGENOM" id="CLU_083552_1_2_7"/>
<feature type="domain" description="Impact N-terminal" evidence="2">
    <location>
        <begin position="15"/>
        <end position="119"/>
    </location>
</feature>
<dbReference type="OrthoDB" id="9813771at2"/>
<dbReference type="Proteomes" id="UP000008633">
    <property type="component" value="Chromosome"/>
</dbReference>
<organism evidence="3 4">
    <name type="scientific">Nitratifractor salsuginis (strain DSM 16511 / JCM 12458 / E9I37-1)</name>
    <dbReference type="NCBI Taxonomy" id="749222"/>
    <lineage>
        <taxon>Bacteria</taxon>
        <taxon>Pseudomonadati</taxon>
        <taxon>Campylobacterota</taxon>
        <taxon>Epsilonproteobacteria</taxon>
        <taxon>Campylobacterales</taxon>
        <taxon>Sulfurovaceae</taxon>
        <taxon>Nitratifractor</taxon>
    </lineage>
</organism>
<name>E6WXU9_NITSE</name>
<dbReference type="EMBL" id="CP002452">
    <property type="protein sequence ID" value="ADV46356.1"/>
    <property type="molecule type" value="Genomic_DNA"/>
</dbReference>
<dbReference type="Gene3D" id="3.30.230.30">
    <property type="entry name" value="Impact, N-terminal domain"/>
    <property type="match status" value="1"/>
</dbReference>
<dbReference type="KEGG" id="nsa:Nitsa_1102"/>
<evidence type="ECO:0000313" key="3">
    <source>
        <dbReference type="EMBL" id="ADV46356.1"/>
    </source>
</evidence>
<reference evidence="4" key="2">
    <citation type="submission" date="2011-01" db="EMBL/GenBank/DDBJ databases">
        <title>The complete genome of Nitratifractor salsuginis DSM 16511.</title>
        <authorList>
            <consortium name="US DOE Joint Genome Institute (JGI-PGF)"/>
            <person name="Lucas S."/>
            <person name="Copeland A."/>
            <person name="Lapidus A."/>
            <person name="Bruce D."/>
            <person name="Goodwin L."/>
            <person name="Pitluck S."/>
            <person name="Kyrpides N."/>
            <person name="Mavromatis K."/>
            <person name="Ivanova N."/>
            <person name="Mikhailova N."/>
            <person name="Zeytun A."/>
            <person name="Detter J.C."/>
            <person name="Tapia R."/>
            <person name="Han C."/>
            <person name="Land M."/>
            <person name="Hauser L."/>
            <person name="Markowitz V."/>
            <person name="Cheng J.-F."/>
            <person name="Hugenholtz P."/>
            <person name="Woyke T."/>
            <person name="Wu D."/>
            <person name="Tindall B."/>
            <person name="Schuetze A."/>
            <person name="Brambilla E."/>
            <person name="Klenk H.-P."/>
            <person name="Eisen J.A."/>
        </authorList>
    </citation>
    <scope>NUCLEOTIDE SEQUENCE [LARGE SCALE GENOMIC DNA]</scope>
    <source>
        <strain evidence="4">DSM 16511 / JCM 12458 / E9I37-1</strain>
    </source>
</reference>
<evidence type="ECO:0000259" key="2">
    <source>
        <dbReference type="Pfam" id="PF01205"/>
    </source>
</evidence>
<keyword evidence="4" id="KW-1185">Reference proteome</keyword>
<dbReference type="GO" id="GO:0005737">
    <property type="term" value="C:cytoplasm"/>
    <property type="evidence" value="ECO:0007669"/>
    <property type="project" value="TreeGrafter"/>
</dbReference>
<dbReference type="InterPro" id="IPR036956">
    <property type="entry name" value="Impact_N_sf"/>
</dbReference>
<evidence type="ECO:0000256" key="1">
    <source>
        <dbReference type="ARBA" id="ARBA00007665"/>
    </source>
</evidence>
<gene>
    <name evidence="3" type="ordered locus">Nitsa_1102</name>
</gene>
<comment type="similarity">
    <text evidence="1">Belongs to the IMPACT family.</text>
</comment>
<dbReference type="Pfam" id="PF01205">
    <property type="entry name" value="Impact_N"/>
    <property type="match status" value="1"/>
</dbReference>
<dbReference type="RefSeq" id="WP_013554047.1">
    <property type="nucleotide sequence ID" value="NC_014935.1"/>
</dbReference>
<accession>E6WXU9</accession>
<evidence type="ECO:0000313" key="4">
    <source>
        <dbReference type="Proteomes" id="UP000008633"/>
    </source>
</evidence>
<proteinExistence type="inferred from homology"/>
<sequence length="193" mass="21802">MQTVSQSFFAETIVKRSKFLSYLVPIADFETLHSRLRKEHPKANHIVTAYRRFNEHRQIVEHSSDDGEPKGCAGVPTLNVLRGNDLVECAILTVRYFGGIKLGTGGMVRAYTQAASSVIDCANLKHWVMKERYHIGCAYSALNRLECLINELDIEVLHRDFPGYEVRLKLSADPGSYAMLLKKANGLLLKEMF</sequence>
<dbReference type="AlphaFoldDB" id="E6WXU9"/>
<dbReference type="PANTHER" id="PTHR16301:SF20">
    <property type="entry name" value="IMPACT FAMILY MEMBER YIGZ"/>
    <property type="match status" value="1"/>
</dbReference>
<dbReference type="InterPro" id="IPR023582">
    <property type="entry name" value="Impact"/>
</dbReference>
<reference evidence="3 4" key="1">
    <citation type="journal article" date="2011" name="Stand. Genomic Sci.">
        <title>Complete genome sequence of Nitratifractor salsuginis type strain (E9I37-1).</title>
        <authorList>
            <person name="Anderson I."/>
            <person name="Sikorski J."/>
            <person name="Zeytun A."/>
            <person name="Nolan M."/>
            <person name="Lapidus A."/>
            <person name="Lucas S."/>
            <person name="Hammon N."/>
            <person name="Deshpande S."/>
            <person name="Cheng J.F."/>
            <person name="Tapia R."/>
            <person name="Han C."/>
            <person name="Goodwin L."/>
            <person name="Pitluck S."/>
            <person name="Liolios K."/>
            <person name="Pagani I."/>
            <person name="Ivanova N."/>
            <person name="Huntemann M."/>
            <person name="Mavromatis K."/>
            <person name="Ovchinikova G."/>
            <person name="Pati A."/>
            <person name="Chen A."/>
            <person name="Palaniappan K."/>
            <person name="Land M."/>
            <person name="Hauser L."/>
            <person name="Brambilla E.M."/>
            <person name="Ngatchou-Djao O.D."/>
            <person name="Rohde M."/>
            <person name="Tindall B.J."/>
            <person name="Goker M."/>
            <person name="Detter J.C."/>
            <person name="Woyke T."/>
            <person name="Bristow J."/>
            <person name="Eisen J.A."/>
            <person name="Markowitz V."/>
            <person name="Hugenholtz P."/>
            <person name="Klenk H.P."/>
            <person name="Kyrpides N.C."/>
        </authorList>
    </citation>
    <scope>NUCLEOTIDE SEQUENCE [LARGE SCALE GENOMIC DNA]</scope>
    <source>
        <strain evidence="4">DSM 16511 / JCM 12458 / E9I37-1</strain>
    </source>
</reference>
<dbReference type="STRING" id="749222.Nitsa_1102"/>
<protein>
    <submittedName>
        <fullName evidence="3">Uncharacterized protein family UPF0029, Impact, N-terminal protein</fullName>
    </submittedName>
</protein>